<keyword evidence="5" id="KW-1185">Reference proteome</keyword>
<evidence type="ECO:0000256" key="2">
    <source>
        <dbReference type="SAM" id="Phobius"/>
    </source>
</evidence>
<evidence type="ECO:0000313" key="5">
    <source>
        <dbReference type="Proteomes" id="UP001520654"/>
    </source>
</evidence>
<feature type="chain" id="PRO_5046426763" description="Gram-positive cocci surface proteins LPxTG domain-containing protein" evidence="3">
    <location>
        <begin position="33"/>
        <end position="370"/>
    </location>
</feature>
<evidence type="ECO:0000256" key="1">
    <source>
        <dbReference type="SAM" id="MobiDB-lite"/>
    </source>
</evidence>
<keyword evidence="2" id="KW-0812">Transmembrane</keyword>
<comment type="caution">
    <text evidence="4">The sequence shown here is derived from an EMBL/GenBank/DDBJ whole genome shotgun (WGS) entry which is preliminary data.</text>
</comment>
<sequence>MRSTTRRTTLRTAAVLAGAAAVLALPVGSAFADSPTGPEQEVLPGVEQPAGEQPVKERPVEEKPGGETPSGENPGGETGGEKPVTKPAVDPTVPAVDPTVPQVDPTAPPVERVFVTTVKLADGSIAKVYKIGDHHFEAAVFSGSTKLDTLVSKGGKPAYGQNNGLHVVLQPNGTVTSWVEGERTPKPEPKPLEKPEHEVGEGKKESSVRITMPDGRIAKLVDGPHGKRVEISVPNGNRLGTIDLKHPSAQNDGWTYRIVQDGKRVKFVVIDGKGGGSSWVYGFDGKLIEKYVAERAKPVKPVKPVKPAGDRVERVVPKGGVKAGAEGVGTATGSSKGDTPMLVAAGGGMAAAGAAGLGFALLKRGRVDQA</sequence>
<name>A0ABS8E7W1_9ACTN</name>
<dbReference type="EMBL" id="JAINUL010000001">
    <property type="protein sequence ID" value="MCC0096979.1"/>
    <property type="molecule type" value="Genomic_DNA"/>
</dbReference>
<accession>A0ABS8E7W1</accession>
<keyword evidence="2" id="KW-0472">Membrane</keyword>
<reference evidence="4 5" key="1">
    <citation type="submission" date="2021-08" db="EMBL/GenBank/DDBJ databases">
        <title>Genomic Architecture of Streptomyces flavotricini NGL1 and Streptomyces erythrochromogenes HMS4 With Differential Plant Beneficial attributes and laccase production capabilities.</title>
        <authorList>
            <person name="Salwan R."/>
            <person name="Kaur R."/>
            <person name="Sharma V."/>
        </authorList>
    </citation>
    <scope>NUCLEOTIDE SEQUENCE [LARGE SCALE GENOMIC DNA]</scope>
    <source>
        <strain evidence="4 5">NGL1</strain>
    </source>
</reference>
<feature type="transmembrane region" description="Helical" evidence="2">
    <location>
        <begin position="341"/>
        <end position="362"/>
    </location>
</feature>
<feature type="compositionally biased region" description="Basic and acidic residues" evidence="1">
    <location>
        <begin position="54"/>
        <end position="65"/>
    </location>
</feature>
<dbReference type="Proteomes" id="UP001520654">
    <property type="component" value="Unassembled WGS sequence"/>
</dbReference>
<evidence type="ECO:0000256" key="3">
    <source>
        <dbReference type="SAM" id="SignalP"/>
    </source>
</evidence>
<keyword evidence="2" id="KW-1133">Transmembrane helix</keyword>
<evidence type="ECO:0008006" key="6">
    <source>
        <dbReference type="Google" id="ProtNLM"/>
    </source>
</evidence>
<feature type="region of interest" description="Disordered" evidence="1">
    <location>
        <begin position="180"/>
        <end position="205"/>
    </location>
</feature>
<dbReference type="PROSITE" id="PS51318">
    <property type="entry name" value="TAT"/>
    <property type="match status" value="1"/>
</dbReference>
<dbReference type="InterPro" id="IPR006311">
    <property type="entry name" value="TAT_signal"/>
</dbReference>
<gene>
    <name evidence="4" type="ORF">K7B10_19710</name>
</gene>
<proteinExistence type="predicted"/>
<keyword evidence="3" id="KW-0732">Signal</keyword>
<evidence type="ECO:0000313" key="4">
    <source>
        <dbReference type="EMBL" id="MCC0096979.1"/>
    </source>
</evidence>
<organism evidence="4 5">
    <name type="scientific">Streptomyces flavotricini</name>
    <dbReference type="NCBI Taxonomy" id="66888"/>
    <lineage>
        <taxon>Bacteria</taxon>
        <taxon>Bacillati</taxon>
        <taxon>Actinomycetota</taxon>
        <taxon>Actinomycetes</taxon>
        <taxon>Kitasatosporales</taxon>
        <taxon>Streptomycetaceae</taxon>
        <taxon>Streptomyces</taxon>
    </lineage>
</organism>
<dbReference type="RefSeq" id="WP_229337693.1">
    <property type="nucleotide sequence ID" value="NZ_JAINUL010000001.1"/>
</dbReference>
<feature type="compositionally biased region" description="Low complexity" evidence="1">
    <location>
        <begin position="85"/>
        <end position="104"/>
    </location>
</feature>
<feature type="signal peptide" evidence="3">
    <location>
        <begin position="1"/>
        <end position="32"/>
    </location>
</feature>
<feature type="region of interest" description="Disordered" evidence="1">
    <location>
        <begin position="29"/>
        <end position="104"/>
    </location>
</feature>
<protein>
    <recommendedName>
        <fullName evidence="6">Gram-positive cocci surface proteins LPxTG domain-containing protein</fullName>
    </recommendedName>
</protein>